<protein>
    <submittedName>
        <fullName evidence="1">Uncharacterized protein</fullName>
    </submittedName>
</protein>
<comment type="caution">
    <text evidence="1">The sequence shown here is derived from an EMBL/GenBank/DDBJ whole genome shotgun (WGS) entry which is preliminary data.</text>
</comment>
<name>A0A7W6E659_9RHOB</name>
<keyword evidence="2" id="KW-1185">Reference proteome</keyword>
<dbReference type="Proteomes" id="UP000530268">
    <property type="component" value="Unassembled WGS sequence"/>
</dbReference>
<accession>A0A7W6E659</accession>
<reference evidence="1 2" key="1">
    <citation type="submission" date="2020-08" db="EMBL/GenBank/DDBJ databases">
        <title>Genomic Encyclopedia of Type Strains, Phase IV (KMG-IV): sequencing the most valuable type-strain genomes for metagenomic binning, comparative biology and taxonomic classification.</title>
        <authorList>
            <person name="Goeker M."/>
        </authorList>
    </citation>
    <scope>NUCLEOTIDE SEQUENCE [LARGE SCALE GENOMIC DNA]</scope>
    <source>
        <strain evidence="1 2">DSM 102234</strain>
    </source>
</reference>
<dbReference type="EMBL" id="JACIEI010000001">
    <property type="protein sequence ID" value="MBB3992760.1"/>
    <property type="molecule type" value="Genomic_DNA"/>
</dbReference>
<evidence type="ECO:0000313" key="2">
    <source>
        <dbReference type="Proteomes" id="UP000530268"/>
    </source>
</evidence>
<organism evidence="1 2">
    <name type="scientific">Sulfitobacter undariae</name>
    <dbReference type="NCBI Taxonomy" id="1563671"/>
    <lineage>
        <taxon>Bacteria</taxon>
        <taxon>Pseudomonadati</taxon>
        <taxon>Pseudomonadota</taxon>
        <taxon>Alphaproteobacteria</taxon>
        <taxon>Rhodobacterales</taxon>
        <taxon>Roseobacteraceae</taxon>
        <taxon>Sulfitobacter</taxon>
    </lineage>
</organism>
<dbReference type="AlphaFoldDB" id="A0A7W6E659"/>
<sequence>MFSLSKVVLSKALQRACLLNLLPARVGGSKCNTIRQGWCGPQAQQRTRPCLIVLQARGDDVPQFFLKWGGNRTFAMHFLALHSCLKAAKDFRFPECALICKRDIISHLPVISAQAFVTLHLAVATAQPMTFFPLICANPIHPRCVVSTYQTGRARFAQERGG</sequence>
<gene>
    <name evidence="1" type="ORF">GGR95_000379</name>
</gene>
<evidence type="ECO:0000313" key="1">
    <source>
        <dbReference type="EMBL" id="MBB3992760.1"/>
    </source>
</evidence>
<proteinExistence type="predicted"/>